<reference evidence="1" key="1">
    <citation type="submission" date="2016-10" db="EMBL/GenBank/DDBJ databases">
        <authorList>
            <person name="de Groot N.N."/>
        </authorList>
    </citation>
    <scope>NUCLEOTIDE SEQUENCE</scope>
</reference>
<proteinExistence type="predicted"/>
<dbReference type="InterPro" id="IPR003423">
    <property type="entry name" value="OMP_efflux"/>
</dbReference>
<sequence>MRIIFTILLTLGLLHAQSIDKLVKVALKKHPSLKTIQHRLSAMDERIAKSQKWVNPDLSLTINDIQFRKPLGRSQERMQYHALNFKQKFPWFGKLDARKTYAREQKHVVLHSYKAARTALALQVRTTAYSIKELNARIGVLSRYRQLAKQNIKLYTDMISTDNMSHADSISAELSLSRIEIRQERYRSLLQAQKEKLAYLVQSPVTKINNTLHIKRPRSLQYYLNRLTHNPTYHMKLAQNAAANANKALVDMETHPDPYVKVGYFNRPDFPDYASVTIGMSLPLYGTEKLNSEIARKEALSSVSASLDYKAFLKSEIRTNYTKLKEAWRIYNIIQRKSLPQLGHMLELSISSIEEGADLFTYTNILEQKLALEEESISMKAKYLRTKAKLNALIGGL</sequence>
<gene>
    <name evidence="1" type="ORF">MNB_SV-8-379</name>
</gene>
<dbReference type="AlphaFoldDB" id="A0A1W1BFC6"/>
<organism evidence="1">
    <name type="scientific">hydrothermal vent metagenome</name>
    <dbReference type="NCBI Taxonomy" id="652676"/>
    <lineage>
        <taxon>unclassified sequences</taxon>
        <taxon>metagenomes</taxon>
        <taxon>ecological metagenomes</taxon>
    </lineage>
</organism>
<dbReference type="InterPro" id="IPR010131">
    <property type="entry name" value="MdtP/NodT-like"/>
</dbReference>
<evidence type="ECO:0000313" key="1">
    <source>
        <dbReference type="EMBL" id="SFV52256.1"/>
    </source>
</evidence>
<dbReference type="Gene3D" id="1.20.1600.10">
    <property type="entry name" value="Outer membrane efflux proteins (OEP)"/>
    <property type="match status" value="1"/>
</dbReference>
<dbReference type="GO" id="GO:0015562">
    <property type="term" value="F:efflux transmembrane transporter activity"/>
    <property type="evidence" value="ECO:0007669"/>
    <property type="project" value="InterPro"/>
</dbReference>
<dbReference type="SUPFAM" id="SSF56954">
    <property type="entry name" value="Outer membrane efflux proteins (OEP)"/>
    <property type="match status" value="1"/>
</dbReference>
<dbReference type="PANTHER" id="PTHR30203">
    <property type="entry name" value="OUTER MEMBRANE CATION EFFLUX PROTEIN"/>
    <property type="match status" value="1"/>
</dbReference>
<protein>
    <submittedName>
        <fullName evidence="1">Heavy metal RND efflux outer membrane protein, CzcC family</fullName>
    </submittedName>
</protein>
<dbReference type="EMBL" id="FPHD01000019">
    <property type="protein sequence ID" value="SFV52256.1"/>
    <property type="molecule type" value="Genomic_DNA"/>
</dbReference>
<name>A0A1W1BFC6_9ZZZZ</name>
<accession>A0A1W1BFC6</accession>
<dbReference type="Pfam" id="PF02321">
    <property type="entry name" value="OEP"/>
    <property type="match status" value="1"/>
</dbReference>